<accession>A0A4P6P1T3</accession>
<evidence type="ECO:0000313" key="2">
    <source>
        <dbReference type="Proteomes" id="UP000290244"/>
    </source>
</evidence>
<name>A0A4P6P1T3_9GAMM</name>
<dbReference type="Proteomes" id="UP000290244">
    <property type="component" value="Chromosome"/>
</dbReference>
<keyword evidence="2" id="KW-1185">Reference proteome</keyword>
<dbReference type="InterPro" id="IPR009822">
    <property type="entry name" value="YaeQ"/>
</dbReference>
<dbReference type="EMBL" id="CP034759">
    <property type="protein sequence ID" value="QBG34974.1"/>
    <property type="molecule type" value="Genomic_DNA"/>
</dbReference>
<dbReference type="InterPro" id="IPR038590">
    <property type="entry name" value="YaeQ_sf"/>
</dbReference>
<dbReference type="OrthoDB" id="5293309at2"/>
<dbReference type="AlphaFoldDB" id="A0A4P6P1T3"/>
<dbReference type="RefSeq" id="WP_130599694.1">
    <property type="nucleotide sequence ID" value="NZ_CP034759.1"/>
</dbReference>
<dbReference type="Pfam" id="PF07152">
    <property type="entry name" value="YaeQ"/>
    <property type="match status" value="1"/>
</dbReference>
<dbReference type="Gene3D" id="3.10.640.10">
    <property type="entry name" value="Restriction endonuclease-like alpha-beta roll domain"/>
    <property type="match status" value="1"/>
</dbReference>
<gene>
    <name evidence="1" type="ORF">EMK97_04090</name>
</gene>
<dbReference type="PANTHER" id="PTHR38784:SF1">
    <property type="entry name" value="SUCROSE PHOSPHORYLASE"/>
    <property type="match status" value="1"/>
</dbReference>
<organism evidence="1 2">
    <name type="scientific">Litorilituus sediminis</name>
    <dbReference type="NCBI Taxonomy" id="718192"/>
    <lineage>
        <taxon>Bacteria</taxon>
        <taxon>Pseudomonadati</taxon>
        <taxon>Pseudomonadota</taxon>
        <taxon>Gammaproteobacteria</taxon>
        <taxon>Alteromonadales</taxon>
        <taxon>Colwelliaceae</taxon>
        <taxon>Litorilituus</taxon>
    </lineage>
</organism>
<reference evidence="1 2" key="1">
    <citation type="submission" date="2018-12" db="EMBL/GenBank/DDBJ databases">
        <title>Complete genome of Litorilituus sediminis.</title>
        <authorList>
            <person name="Liu A."/>
            <person name="Rong J."/>
        </authorList>
    </citation>
    <scope>NUCLEOTIDE SEQUENCE [LARGE SCALE GENOMIC DNA]</scope>
    <source>
        <strain evidence="1 2">JCM 17549</strain>
    </source>
</reference>
<proteinExistence type="predicted"/>
<protein>
    <submittedName>
        <fullName evidence="1">YaeQ family protein</fullName>
    </submittedName>
</protein>
<dbReference type="SUPFAM" id="SSF52980">
    <property type="entry name" value="Restriction endonuclease-like"/>
    <property type="match status" value="1"/>
</dbReference>
<dbReference type="SMART" id="SM01322">
    <property type="entry name" value="YaeQ"/>
    <property type="match status" value="1"/>
</dbReference>
<dbReference type="InterPro" id="IPR011335">
    <property type="entry name" value="Restrct_endonuc-II-like"/>
</dbReference>
<dbReference type="KEGG" id="lsd:EMK97_04090"/>
<sequence>MALKATIYKANIELADMDRHYYDSLNLTIAKHPSETEKRLMVRLIAFLLNAQPELTFGKGVSNEDEAAISHTDYNGTIALWIELGNLDEKRLKKACTKAKEVKLYCYDTSTPVWWSQNAEKFKSYNNLTIEEFTPDTVTALEKLADRNMEFQVSIQDSQLWLTSGDETLLVTTKQLK</sequence>
<dbReference type="PIRSF" id="PIRSF011484">
    <property type="entry name" value="YaeQ"/>
    <property type="match status" value="1"/>
</dbReference>
<evidence type="ECO:0000313" key="1">
    <source>
        <dbReference type="EMBL" id="QBG34974.1"/>
    </source>
</evidence>
<dbReference type="PANTHER" id="PTHR38784">
    <property type="entry name" value="SUCROSE PHOSPHORYLASE"/>
    <property type="match status" value="1"/>
</dbReference>